<dbReference type="EMBL" id="KF184878">
    <property type="protein sequence ID" value="AGT16425.1"/>
    <property type="molecule type" value="Genomic_DNA"/>
</dbReference>
<sequence length="620" mass="70210">MEDPKALFFLVEDNSPLLKERPYRWICATSKNLLIQEDMKAILPRASSLFVALEKSDNPQGFPSGFLKHCSNLGVLILSHCAFSFVSPPFLWCLRLRFLGLDHCTYDNTSEGENNNTNWTWLQNLWVLGLRYTEWDDILSEEKMDNMDNLRELNIEGFMCWQLATRLHGKLPYLRSLRIIKPMHKADTSIDSSSSLFVDKTTELEILDLSGNRDMINLSISSSMARSLQTLILDGCDGLENVVVHDGLPSSLRSFSFDGYGSATRWTSSSFKLPPESSEQRHTSDADTSAVKTSKISLQGCTQLENLFVSGLPNLEELDVSGSAIKVLDFGTMVINVLGLKRLILLEEMLEPSIQQHHGEVIMYGDAFFKMDDGRMLFFPQPPTHPLDRHIEISEGSCGLESELARNAGLSLMISGFAQSLHVHDASISGSMSAGDMYLLKWCRMERCPNLDTVFSAEPSGGAKLLQTIWVSHLLMARCILSKGSRSWSSYSFESLQHLHLRSCPRLRFVLPVWVRSFPSLETLHIIHCGDLTHVFVLDGWYPEEICVQGLPFPKLTTIHLHNLPKLQQICEPTVEVEKDVWDSLEWDGLAADHHPDLFEPPVHSRYYRRSRHLRGTVLR</sequence>
<dbReference type="PANTHER" id="PTHR33463">
    <property type="entry name" value="NB-ARC DOMAIN-CONTAINING PROTEIN-RELATED"/>
    <property type="match status" value="1"/>
</dbReference>
<name>A0A059Q127_9POAL</name>
<feature type="domain" description="Disease resistance protein At4g27190-like leucine-rich repeats" evidence="2">
    <location>
        <begin position="486"/>
        <end position="572"/>
    </location>
</feature>
<dbReference type="Gene3D" id="3.80.10.10">
    <property type="entry name" value="Ribonuclease Inhibitor"/>
    <property type="match status" value="2"/>
</dbReference>
<feature type="region of interest" description="Disordered" evidence="1">
    <location>
        <begin position="269"/>
        <end position="289"/>
    </location>
</feature>
<gene>
    <name evidence="3" type="ORF">SHCRBa_145_O09_R_170</name>
</gene>
<dbReference type="InterPro" id="IPR057135">
    <property type="entry name" value="At4g27190-like_LRR"/>
</dbReference>
<reference evidence="3" key="1">
    <citation type="submission" date="2013-05" db="EMBL/GenBank/DDBJ databases">
        <title>Building the sugarcane genome for biotechnology and identifying evolutionary trends.</title>
        <authorList>
            <person name="De Setta N."/>
            <person name="Monteiro-Vitorello C.B."/>
            <person name="Metcalfe C.J."/>
            <person name="Cruz G.M.Q."/>
            <person name="Del Bem L.E."/>
            <person name="Vicentini R."/>
            <person name="Nogueira F.T.S."/>
            <person name="Campos R.A."/>
            <person name="Nunes S.L."/>
            <person name="Turrini P.C.G."/>
            <person name="Vieira A.P."/>
            <person name="Cruz E.A.O."/>
            <person name="Correa T.C.S."/>
            <person name="Hotta C.T."/>
            <person name="de Mello-Varani A."/>
            <person name="Vautrin S."/>
            <person name="Trindade A.S."/>
            <person name="Vilela M.M."/>
            <person name="Horta C.L."/>
            <person name="Sato P.M."/>
            <person name="de Andrade R.F."/>
            <person name="Nishiyama M.Y."/>
            <person name="Cardoso-Silva C.B."/>
            <person name="Scortecci K.C."/>
            <person name="Garcia A.A.F."/>
            <person name="Carneiro M.S."/>
            <person name="Kim C."/>
            <person name="Paterson A.H."/>
            <person name="Berges H."/>
            <person name="D'Hont A."/>
            <person name="de-Souza A.P."/>
            <person name="Souza G.M."/>
            <person name="Vincentz M."/>
            <person name="Kitajima J.P."/>
            <person name="Van Sluys M.-A."/>
        </authorList>
    </citation>
    <scope>NUCLEOTIDE SEQUENCE</scope>
</reference>
<dbReference type="InterPro" id="IPR050905">
    <property type="entry name" value="Plant_NBS-LRR"/>
</dbReference>
<accession>A0A059Q127</accession>
<evidence type="ECO:0000259" key="2">
    <source>
        <dbReference type="Pfam" id="PF23247"/>
    </source>
</evidence>
<dbReference type="SUPFAM" id="SSF52058">
    <property type="entry name" value="L domain-like"/>
    <property type="match status" value="1"/>
</dbReference>
<dbReference type="PANTHER" id="PTHR33463:SF194">
    <property type="entry name" value="OS04G0431700 PROTEIN"/>
    <property type="match status" value="1"/>
</dbReference>
<dbReference type="InterPro" id="IPR032675">
    <property type="entry name" value="LRR_dom_sf"/>
</dbReference>
<dbReference type="AlphaFoldDB" id="A0A059Q127"/>
<evidence type="ECO:0000313" key="3">
    <source>
        <dbReference type="EMBL" id="AGT16425.1"/>
    </source>
</evidence>
<organism evidence="3">
    <name type="scientific">Saccharum hybrid cultivar R570</name>
    <dbReference type="NCBI Taxonomy" id="131158"/>
    <lineage>
        <taxon>Eukaryota</taxon>
        <taxon>Viridiplantae</taxon>
        <taxon>Streptophyta</taxon>
        <taxon>Embryophyta</taxon>
        <taxon>Tracheophyta</taxon>
        <taxon>Spermatophyta</taxon>
        <taxon>Magnoliopsida</taxon>
        <taxon>Liliopsida</taxon>
        <taxon>Poales</taxon>
        <taxon>Poaceae</taxon>
        <taxon>PACMAD clade</taxon>
        <taxon>Panicoideae</taxon>
        <taxon>Andropogonodae</taxon>
        <taxon>Andropogoneae</taxon>
        <taxon>Saccharinae</taxon>
        <taxon>Saccharum</taxon>
        <taxon>Saccharum officinarum species complex</taxon>
    </lineage>
</organism>
<proteinExistence type="predicted"/>
<protein>
    <recommendedName>
        <fullName evidence="2">Disease resistance protein At4g27190-like leucine-rich repeats domain-containing protein</fullName>
    </recommendedName>
</protein>
<evidence type="ECO:0000256" key="1">
    <source>
        <dbReference type="SAM" id="MobiDB-lite"/>
    </source>
</evidence>
<dbReference type="Pfam" id="PF23247">
    <property type="entry name" value="LRR_RPS2"/>
    <property type="match status" value="1"/>
</dbReference>